<comment type="caution">
    <text evidence="1">The sequence shown here is derived from an EMBL/GenBank/DDBJ whole genome shotgun (WGS) entry which is preliminary data.</text>
</comment>
<gene>
    <name evidence="1" type="ORF">SPELUC_LOCUS13976</name>
</gene>
<evidence type="ECO:0000313" key="1">
    <source>
        <dbReference type="EMBL" id="CAG8743518.1"/>
    </source>
</evidence>
<name>A0ACA9QAN6_9GLOM</name>
<feature type="non-terminal residue" evidence="1">
    <location>
        <position position="1"/>
    </location>
</feature>
<organism evidence="1 2">
    <name type="scientific">Cetraspora pellucida</name>
    <dbReference type="NCBI Taxonomy" id="1433469"/>
    <lineage>
        <taxon>Eukaryota</taxon>
        <taxon>Fungi</taxon>
        <taxon>Fungi incertae sedis</taxon>
        <taxon>Mucoromycota</taxon>
        <taxon>Glomeromycotina</taxon>
        <taxon>Glomeromycetes</taxon>
        <taxon>Diversisporales</taxon>
        <taxon>Gigasporaceae</taxon>
        <taxon>Cetraspora</taxon>
    </lineage>
</organism>
<keyword evidence="2" id="KW-1185">Reference proteome</keyword>
<proteinExistence type="predicted"/>
<dbReference type="Proteomes" id="UP000789366">
    <property type="component" value="Unassembled WGS sequence"/>
</dbReference>
<dbReference type="EMBL" id="CAJVPW010039145">
    <property type="protein sequence ID" value="CAG8743518.1"/>
    <property type="molecule type" value="Genomic_DNA"/>
</dbReference>
<accession>A0ACA9QAN6</accession>
<protein>
    <submittedName>
        <fullName evidence="1">16529_t:CDS:1</fullName>
    </submittedName>
</protein>
<evidence type="ECO:0000313" key="2">
    <source>
        <dbReference type="Proteomes" id="UP000789366"/>
    </source>
</evidence>
<sequence>SVVQERSFYAFLHPQTCIMSNNNMVYQSETKKLTSTTKVVINEITSFAQDSNNSEKLDLIGSSQDSNSNEESYHIGSVQDSNSSEKSDHIELVTNFFCKVENDIKQNMQLFLAFEKFQKGYCNTKIPVQAASVQRKKRVTNKHSSDKENEDPHKMQLRKKRKS</sequence>
<reference evidence="1" key="1">
    <citation type="submission" date="2021-06" db="EMBL/GenBank/DDBJ databases">
        <authorList>
            <person name="Kallberg Y."/>
            <person name="Tangrot J."/>
            <person name="Rosling A."/>
        </authorList>
    </citation>
    <scope>NUCLEOTIDE SEQUENCE</scope>
    <source>
        <strain evidence="1">28 12/20/2015</strain>
    </source>
</reference>